<evidence type="ECO:0000313" key="1">
    <source>
        <dbReference type="EMBL" id="KAJ1130556.1"/>
    </source>
</evidence>
<dbReference type="AlphaFoldDB" id="A0AAV7PT08"/>
<gene>
    <name evidence="1" type="ORF">NDU88_008907</name>
</gene>
<dbReference type="Proteomes" id="UP001066276">
    <property type="component" value="Chromosome 7"/>
</dbReference>
<organism evidence="1 2">
    <name type="scientific">Pleurodeles waltl</name>
    <name type="common">Iberian ribbed newt</name>
    <dbReference type="NCBI Taxonomy" id="8319"/>
    <lineage>
        <taxon>Eukaryota</taxon>
        <taxon>Metazoa</taxon>
        <taxon>Chordata</taxon>
        <taxon>Craniata</taxon>
        <taxon>Vertebrata</taxon>
        <taxon>Euteleostomi</taxon>
        <taxon>Amphibia</taxon>
        <taxon>Batrachia</taxon>
        <taxon>Caudata</taxon>
        <taxon>Salamandroidea</taxon>
        <taxon>Salamandridae</taxon>
        <taxon>Pleurodelinae</taxon>
        <taxon>Pleurodeles</taxon>
    </lineage>
</organism>
<comment type="caution">
    <text evidence="1">The sequence shown here is derived from an EMBL/GenBank/DDBJ whole genome shotgun (WGS) entry which is preliminary data.</text>
</comment>
<keyword evidence="2" id="KW-1185">Reference proteome</keyword>
<protein>
    <recommendedName>
        <fullName evidence="3">Secreted protein</fullName>
    </recommendedName>
</protein>
<accession>A0AAV7PT08</accession>
<reference evidence="1" key="1">
    <citation type="journal article" date="2022" name="bioRxiv">
        <title>Sequencing and chromosome-scale assembly of the giantPleurodeles waltlgenome.</title>
        <authorList>
            <person name="Brown T."/>
            <person name="Elewa A."/>
            <person name="Iarovenko S."/>
            <person name="Subramanian E."/>
            <person name="Araus A.J."/>
            <person name="Petzold A."/>
            <person name="Susuki M."/>
            <person name="Suzuki K.-i.T."/>
            <person name="Hayashi T."/>
            <person name="Toyoda A."/>
            <person name="Oliveira C."/>
            <person name="Osipova E."/>
            <person name="Leigh N.D."/>
            <person name="Simon A."/>
            <person name="Yun M.H."/>
        </authorList>
    </citation>
    <scope>NUCLEOTIDE SEQUENCE</scope>
    <source>
        <strain evidence="1">20211129_DDA</strain>
        <tissue evidence="1">Liver</tissue>
    </source>
</reference>
<sequence>MGRVQCLSFRLVFDFRLTTSCALQAFPGALFAEGCLVTAAAPLMASKGRRELSRRHYEVESGEWAFLERLSLYGLLQAQQRDGRKVCVYGCVKRDQADTRLCCHLFTSVVSP</sequence>
<dbReference type="EMBL" id="JANPWB010000011">
    <property type="protein sequence ID" value="KAJ1130556.1"/>
    <property type="molecule type" value="Genomic_DNA"/>
</dbReference>
<name>A0AAV7PT08_PLEWA</name>
<evidence type="ECO:0000313" key="2">
    <source>
        <dbReference type="Proteomes" id="UP001066276"/>
    </source>
</evidence>
<proteinExistence type="predicted"/>
<evidence type="ECO:0008006" key="3">
    <source>
        <dbReference type="Google" id="ProtNLM"/>
    </source>
</evidence>